<accession>C6BZZ7</accession>
<dbReference type="InterPro" id="IPR019734">
    <property type="entry name" value="TPR_rpt"/>
</dbReference>
<dbReference type="OrthoDB" id="5451353at2"/>
<protein>
    <submittedName>
        <fullName evidence="2">Tetratricopeptide TPR_2 repeat protein</fullName>
    </submittedName>
</protein>
<dbReference type="Proteomes" id="UP000002601">
    <property type="component" value="Chromosome"/>
</dbReference>
<dbReference type="EMBL" id="CP001649">
    <property type="protein sequence ID" value="ACS80868.1"/>
    <property type="molecule type" value="Genomic_DNA"/>
</dbReference>
<dbReference type="Gene3D" id="1.25.40.10">
    <property type="entry name" value="Tetratricopeptide repeat domain"/>
    <property type="match status" value="1"/>
</dbReference>
<proteinExistence type="predicted"/>
<feature type="repeat" description="TPR" evidence="1">
    <location>
        <begin position="194"/>
        <end position="227"/>
    </location>
</feature>
<reference evidence="2 3" key="1">
    <citation type="submission" date="2009-06" db="EMBL/GenBank/DDBJ databases">
        <title>Complete sequence of Desulfovibrio salexigens DSM 2638.</title>
        <authorList>
            <consortium name="US DOE Joint Genome Institute"/>
            <person name="Lucas S."/>
            <person name="Copeland A."/>
            <person name="Lapidus A."/>
            <person name="Glavina del Rio T."/>
            <person name="Tice H."/>
            <person name="Bruce D."/>
            <person name="Goodwin L."/>
            <person name="Pitluck S."/>
            <person name="Munk A.C."/>
            <person name="Brettin T."/>
            <person name="Detter J.C."/>
            <person name="Han C."/>
            <person name="Tapia R."/>
            <person name="Larimer F."/>
            <person name="Land M."/>
            <person name="Hauser L."/>
            <person name="Kyrpides N."/>
            <person name="Anderson I."/>
            <person name="Wall J.D."/>
            <person name="Arkin A.P."/>
            <person name="Dehal P."/>
            <person name="Chivian D."/>
            <person name="Giles B."/>
            <person name="Hazen T.C."/>
        </authorList>
    </citation>
    <scope>NUCLEOTIDE SEQUENCE [LARGE SCALE GENOMIC DNA]</scope>
    <source>
        <strain evidence="3">ATCC 14822 / DSM 2638 / NCIMB 8403 / VKM B-1763</strain>
    </source>
</reference>
<dbReference type="InterPro" id="IPR011990">
    <property type="entry name" value="TPR-like_helical_dom_sf"/>
</dbReference>
<keyword evidence="3" id="KW-1185">Reference proteome</keyword>
<dbReference type="eggNOG" id="COG0457">
    <property type="taxonomic scope" value="Bacteria"/>
</dbReference>
<dbReference type="STRING" id="526222.Desal_2816"/>
<dbReference type="SMART" id="SM00028">
    <property type="entry name" value="TPR"/>
    <property type="match status" value="3"/>
</dbReference>
<keyword evidence="1" id="KW-0802">TPR repeat</keyword>
<dbReference type="SUPFAM" id="SSF48452">
    <property type="entry name" value="TPR-like"/>
    <property type="match status" value="1"/>
</dbReference>
<dbReference type="PROSITE" id="PS50005">
    <property type="entry name" value="TPR"/>
    <property type="match status" value="1"/>
</dbReference>
<dbReference type="HOGENOM" id="CLU_069326_1_0_7"/>
<evidence type="ECO:0000313" key="3">
    <source>
        <dbReference type="Proteomes" id="UP000002601"/>
    </source>
</evidence>
<evidence type="ECO:0000313" key="2">
    <source>
        <dbReference type="EMBL" id="ACS80868.1"/>
    </source>
</evidence>
<dbReference type="Pfam" id="PF14559">
    <property type="entry name" value="TPR_19"/>
    <property type="match status" value="1"/>
</dbReference>
<dbReference type="PANTHER" id="PTHR12558">
    <property type="entry name" value="CELL DIVISION CYCLE 16,23,27"/>
    <property type="match status" value="1"/>
</dbReference>
<dbReference type="KEGG" id="dsa:Desal_2816"/>
<organism evidence="2 3">
    <name type="scientific">Maridesulfovibrio salexigens (strain ATCC 14822 / DSM 2638 / NCIMB 8403 / VKM B-1763)</name>
    <name type="common">Desulfovibrio salexigens</name>
    <dbReference type="NCBI Taxonomy" id="526222"/>
    <lineage>
        <taxon>Bacteria</taxon>
        <taxon>Pseudomonadati</taxon>
        <taxon>Thermodesulfobacteriota</taxon>
        <taxon>Desulfovibrionia</taxon>
        <taxon>Desulfovibrionales</taxon>
        <taxon>Desulfovibrionaceae</taxon>
        <taxon>Maridesulfovibrio</taxon>
    </lineage>
</organism>
<evidence type="ECO:0000256" key="1">
    <source>
        <dbReference type="PROSITE-ProRule" id="PRU00339"/>
    </source>
</evidence>
<dbReference type="PANTHER" id="PTHR12558:SF13">
    <property type="entry name" value="CELL DIVISION CYCLE PROTEIN 27 HOMOLOG"/>
    <property type="match status" value="1"/>
</dbReference>
<name>C6BZZ7_MARSD</name>
<dbReference type="AlphaFoldDB" id="C6BZZ7"/>
<sequence>MAANRISGVFSARTEGSVGTGTTTRQSVQKTYWFAEEQNTGALEVQPLNSNNVPSGPKMTIERDKFLDNYHPEPEYYAEVVRPSMDALNGSIKRGEGHRANGESYSAEYEFGHAIDVDEENVRANFGLGLTYLERGETSRAEDVFRRLVGIEAIYEPQHKHLFNDFGINLRRNGMIEQALEYYHKAEEISKHDENLCLNIARAYYEKGSFDSCIKYIKKSLKLNPELEEGIMFWSYLKGIGYISEDEDNLRIDVDAFEKKQKKDGPIIDLEIDF</sequence>
<dbReference type="RefSeq" id="WP_015852684.1">
    <property type="nucleotide sequence ID" value="NC_012881.1"/>
</dbReference>
<gene>
    <name evidence="2" type="ordered locus">Desal_2816</name>
</gene>